<dbReference type="GO" id="GO:0016020">
    <property type="term" value="C:membrane"/>
    <property type="evidence" value="ECO:0007669"/>
    <property type="project" value="UniProtKB-SubCell"/>
</dbReference>
<dbReference type="Pfam" id="PF04228">
    <property type="entry name" value="Zn_peptidase"/>
    <property type="match status" value="1"/>
</dbReference>
<organism evidence="7 8">
    <name type="scientific">Actinoplanes teichomyceticus</name>
    <dbReference type="NCBI Taxonomy" id="1867"/>
    <lineage>
        <taxon>Bacteria</taxon>
        <taxon>Bacillati</taxon>
        <taxon>Actinomycetota</taxon>
        <taxon>Actinomycetes</taxon>
        <taxon>Micromonosporales</taxon>
        <taxon>Micromonosporaceae</taxon>
        <taxon>Actinoplanes</taxon>
    </lineage>
</organism>
<evidence type="ECO:0008006" key="9">
    <source>
        <dbReference type="Google" id="ProtNLM"/>
    </source>
</evidence>
<evidence type="ECO:0000256" key="4">
    <source>
        <dbReference type="ARBA" id="ARBA00023136"/>
    </source>
</evidence>
<evidence type="ECO:0000313" key="7">
    <source>
        <dbReference type="EMBL" id="TWG20567.1"/>
    </source>
</evidence>
<keyword evidence="2" id="KW-0812">Transmembrane</keyword>
<evidence type="ECO:0000256" key="2">
    <source>
        <dbReference type="ARBA" id="ARBA00022692"/>
    </source>
</evidence>
<keyword evidence="4" id="KW-0472">Membrane</keyword>
<protein>
    <recommendedName>
        <fullName evidence="9">Metalloprotease</fullName>
    </recommendedName>
</protein>
<comment type="caution">
    <text evidence="7">The sequence shown here is derived from an EMBL/GenBank/DDBJ whole genome shotgun (WGS) entry which is preliminary data.</text>
</comment>
<dbReference type="PANTHER" id="PTHR30168:SF0">
    <property type="entry name" value="INNER MEMBRANE PROTEIN"/>
    <property type="match status" value="1"/>
</dbReference>
<keyword evidence="6" id="KW-0732">Signal</keyword>
<dbReference type="Proteomes" id="UP000320239">
    <property type="component" value="Unassembled WGS sequence"/>
</dbReference>
<dbReference type="RefSeq" id="WP_122979317.1">
    <property type="nucleotide sequence ID" value="NZ_BOMX01000139.1"/>
</dbReference>
<feature type="chain" id="PRO_5039612566" description="Metalloprotease" evidence="6">
    <location>
        <begin position="21"/>
        <end position="232"/>
    </location>
</feature>
<evidence type="ECO:0000256" key="3">
    <source>
        <dbReference type="ARBA" id="ARBA00022989"/>
    </source>
</evidence>
<comment type="subcellular location">
    <subcellularLocation>
        <location evidence="1">Membrane</location>
        <topology evidence="1">Single-pass membrane protein</topology>
    </subcellularLocation>
</comment>
<evidence type="ECO:0000256" key="1">
    <source>
        <dbReference type="ARBA" id="ARBA00004167"/>
    </source>
</evidence>
<sequence>MPARIAAVLMSLLLAGCGTLPVTDDPAPPEPTGAASRTVDPDGTDTVEEFARDIRAAQNVAETYWDQVFQQLGERFQPVREVSAYERDGEVDCGGDPLPRNNAVYCSRGDFIAYDVNWAYGMFRQIGDAFLFYLLAHEYAHGIQARLGIRKQFTIEQELQADCMAGAFIGDQTRAGALRMQEGDTEELARGLESVGDAPGQPWFAEGSHGSAQQRINAFADGYERSLQACDL</sequence>
<accession>A0A561W9M7</accession>
<proteinExistence type="predicted"/>
<feature type="region of interest" description="Disordered" evidence="5">
    <location>
        <begin position="22"/>
        <end position="43"/>
    </location>
</feature>
<dbReference type="InterPro" id="IPR007343">
    <property type="entry name" value="Uncharacterised_pept_Zn_put"/>
</dbReference>
<dbReference type="PANTHER" id="PTHR30168">
    <property type="entry name" value="PUTATIVE MEMBRANE PROTEIN YPFJ"/>
    <property type="match status" value="1"/>
</dbReference>
<evidence type="ECO:0000313" key="8">
    <source>
        <dbReference type="Proteomes" id="UP000320239"/>
    </source>
</evidence>
<evidence type="ECO:0000256" key="6">
    <source>
        <dbReference type="SAM" id="SignalP"/>
    </source>
</evidence>
<reference evidence="7 8" key="1">
    <citation type="submission" date="2019-06" db="EMBL/GenBank/DDBJ databases">
        <title>Sequencing the genomes of 1000 actinobacteria strains.</title>
        <authorList>
            <person name="Klenk H.-P."/>
        </authorList>
    </citation>
    <scope>NUCLEOTIDE SEQUENCE [LARGE SCALE GENOMIC DNA]</scope>
    <source>
        <strain evidence="7 8">DSM 43866</strain>
    </source>
</reference>
<keyword evidence="3" id="KW-1133">Transmembrane helix</keyword>
<dbReference type="PROSITE" id="PS51257">
    <property type="entry name" value="PROKAR_LIPOPROTEIN"/>
    <property type="match status" value="1"/>
</dbReference>
<keyword evidence="8" id="KW-1185">Reference proteome</keyword>
<evidence type="ECO:0000256" key="5">
    <source>
        <dbReference type="SAM" id="MobiDB-lite"/>
    </source>
</evidence>
<gene>
    <name evidence="7" type="ORF">FHX34_10395</name>
</gene>
<dbReference type="OrthoDB" id="5168289at2"/>
<dbReference type="AlphaFoldDB" id="A0A561W9M7"/>
<name>A0A561W9M7_ACTTI</name>
<feature type="signal peptide" evidence="6">
    <location>
        <begin position="1"/>
        <end position="20"/>
    </location>
</feature>
<dbReference type="EMBL" id="VIWY01000003">
    <property type="protein sequence ID" value="TWG20567.1"/>
    <property type="molecule type" value="Genomic_DNA"/>
</dbReference>